<reference evidence="3 4" key="1">
    <citation type="journal article" date="2020" name="Mol. Biol. Evol.">
        <title>Interspecific Gene Flow and the Evolution of Specialization in Black and White Rhinoceros.</title>
        <authorList>
            <person name="Moodley Y."/>
            <person name="Westbury M.V."/>
            <person name="Russo I.M."/>
            <person name="Gopalakrishnan S."/>
            <person name="Rakotoarivelo A."/>
            <person name="Olsen R.A."/>
            <person name="Prost S."/>
            <person name="Tunstall T."/>
            <person name="Ryder O.A."/>
            <person name="Dalen L."/>
            <person name="Bruford M.W."/>
        </authorList>
    </citation>
    <scope>NUCLEOTIDE SEQUENCE [LARGE SCALE GENOMIC DNA]</scope>
    <source>
        <strain evidence="3">SBR-YM</strain>
        <tissue evidence="3">Skin</tissue>
    </source>
</reference>
<gene>
    <name evidence="3" type="ORF">HPG69_013925</name>
</gene>
<keyword evidence="2" id="KW-0472">Membrane</keyword>
<keyword evidence="4" id="KW-1185">Reference proteome</keyword>
<sequence length="77" mass="8198">MGLVQMIMSCQGVVGAWVDLQGSWDYTVENLIRLGMAGLILLVLGILLFQARHSLRRPQGGSGRASGSTLCELSAGH</sequence>
<proteinExistence type="predicted"/>
<keyword evidence="2" id="KW-0812">Transmembrane</keyword>
<dbReference type="Proteomes" id="UP000551758">
    <property type="component" value="Unassembled WGS sequence"/>
</dbReference>
<keyword evidence="2" id="KW-1133">Transmembrane helix</keyword>
<evidence type="ECO:0000256" key="1">
    <source>
        <dbReference type="SAM" id="MobiDB-lite"/>
    </source>
</evidence>
<evidence type="ECO:0000313" key="4">
    <source>
        <dbReference type="Proteomes" id="UP000551758"/>
    </source>
</evidence>
<dbReference type="EMBL" id="JACDTQ010002604">
    <property type="protein sequence ID" value="KAF5917001.1"/>
    <property type="molecule type" value="Genomic_DNA"/>
</dbReference>
<organism evidence="3 4">
    <name type="scientific">Diceros bicornis minor</name>
    <name type="common">South-central black rhinoceros</name>
    <dbReference type="NCBI Taxonomy" id="77932"/>
    <lineage>
        <taxon>Eukaryota</taxon>
        <taxon>Metazoa</taxon>
        <taxon>Chordata</taxon>
        <taxon>Craniata</taxon>
        <taxon>Vertebrata</taxon>
        <taxon>Euteleostomi</taxon>
        <taxon>Mammalia</taxon>
        <taxon>Eutheria</taxon>
        <taxon>Laurasiatheria</taxon>
        <taxon>Perissodactyla</taxon>
        <taxon>Rhinocerotidae</taxon>
        <taxon>Diceros</taxon>
    </lineage>
</organism>
<dbReference type="AlphaFoldDB" id="A0A7J7EMY9"/>
<feature type="region of interest" description="Disordered" evidence="1">
    <location>
        <begin position="56"/>
        <end position="77"/>
    </location>
</feature>
<evidence type="ECO:0000313" key="3">
    <source>
        <dbReference type="EMBL" id="KAF5917001.1"/>
    </source>
</evidence>
<evidence type="ECO:0000256" key="2">
    <source>
        <dbReference type="SAM" id="Phobius"/>
    </source>
</evidence>
<accession>A0A7J7EMY9</accession>
<comment type="caution">
    <text evidence="3">The sequence shown here is derived from an EMBL/GenBank/DDBJ whole genome shotgun (WGS) entry which is preliminary data.</text>
</comment>
<feature type="transmembrane region" description="Helical" evidence="2">
    <location>
        <begin position="31"/>
        <end position="49"/>
    </location>
</feature>
<protein>
    <submittedName>
        <fullName evidence="3">Uncharacterized protein</fullName>
    </submittedName>
</protein>
<name>A0A7J7EMY9_DICBM</name>